<protein>
    <submittedName>
        <fullName evidence="1">Uncharacterized protein</fullName>
    </submittedName>
</protein>
<accession>A0A9W6G1P6</accession>
<reference evidence="1" key="1">
    <citation type="submission" date="2022-12" db="EMBL/GenBank/DDBJ databases">
        <title>Reference genome sequencing for broad-spectrum identification of bacterial and archaeal isolates by mass spectrometry.</title>
        <authorList>
            <person name="Sekiguchi Y."/>
            <person name="Tourlousse D.M."/>
        </authorList>
    </citation>
    <scope>NUCLEOTIDE SEQUENCE</scope>
    <source>
        <strain evidence="1">H2</strain>
    </source>
</reference>
<dbReference type="EMBL" id="BSDS01000002">
    <property type="protein sequence ID" value="GLI38861.1"/>
    <property type="molecule type" value="Genomic_DNA"/>
</dbReference>
<keyword evidence="2" id="KW-1185">Reference proteome</keyword>
<sequence>MGFRPDMRFRLGAPSESACRQTVENKYKVGMGFMQPTWMTYDGSFMIWKLDLEDQFR</sequence>
<evidence type="ECO:0000313" key="1">
    <source>
        <dbReference type="EMBL" id="GLI38861.1"/>
    </source>
</evidence>
<comment type="caution">
    <text evidence="1">The sequence shown here is derived from an EMBL/GenBank/DDBJ whole genome shotgun (WGS) entry which is preliminary data.</text>
</comment>
<dbReference type="AlphaFoldDB" id="A0A9W6G1P6"/>
<organism evidence="1 2">
    <name type="scientific">Geobacter hydrogenophilus</name>
    <dbReference type="NCBI Taxonomy" id="40983"/>
    <lineage>
        <taxon>Bacteria</taxon>
        <taxon>Pseudomonadati</taxon>
        <taxon>Thermodesulfobacteriota</taxon>
        <taxon>Desulfuromonadia</taxon>
        <taxon>Geobacterales</taxon>
        <taxon>Geobacteraceae</taxon>
        <taxon>Geobacter</taxon>
    </lineage>
</organism>
<evidence type="ECO:0000313" key="2">
    <source>
        <dbReference type="Proteomes" id="UP001144352"/>
    </source>
</evidence>
<gene>
    <name evidence="1" type="ORF">GHYDROH2_23620</name>
</gene>
<dbReference type="Proteomes" id="UP001144352">
    <property type="component" value="Unassembled WGS sequence"/>
</dbReference>
<proteinExistence type="predicted"/>
<name>A0A9W6G1P6_9BACT</name>